<feature type="transmembrane region" description="Helical" evidence="4">
    <location>
        <begin position="353"/>
        <end position="372"/>
    </location>
</feature>
<evidence type="ECO:0000313" key="7">
    <source>
        <dbReference type="Proteomes" id="UP001055804"/>
    </source>
</evidence>
<sequence length="405" mass="42588">MTASAAFDEVDDAKARRNAVFLSMSQALYGIVVTTQITLGGLAGAMLAPPGGERLATLPISLMMLANALTVIPMAMLMRRYGRRAGFLVGAFSAVIFAVVAADAIARGSFWQFTFAALLLGVYQATAGYYRFAAADTASAAFKPKAIAWVMGGGAIAALLGPEMVKVTKDLFLPVQFMGAYVALAGVSLLSIAVVALVNIPPLPAAVRAKSGRPILEIMSQRSFIVPAVCAMISYGLMNLVMTATPLAMVACGLSVNDAAFVVQWHAFAMFATSFVTGHIIARFGAPRVIAAGLLLLAACGVVVLSGLELEHFWVGLFLLGLGWNFGFIGATTLLTECYRPEERAKTQAANDFLVFGTVTLASFLSGNLFFASGWETIAVVLFPFVAVALAALGWYVLTGARRPA</sequence>
<evidence type="ECO:0000313" key="6">
    <source>
        <dbReference type="EMBL" id="MCP1336075.1"/>
    </source>
</evidence>
<dbReference type="Proteomes" id="UP001055804">
    <property type="component" value="Unassembled WGS sequence"/>
</dbReference>
<feature type="transmembrane region" description="Helical" evidence="4">
    <location>
        <begin position="262"/>
        <end position="282"/>
    </location>
</feature>
<dbReference type="PROSITE" id="PS50850">
    <property type="entry name" value="MFS"/>
    <property type="match status" value="1"/>
</dbReference>
<accession>A0A9J6PE95</accession>
<feature type="domain" description="Major facilitator superfamily (MFS) profile" evidence="5">
    <location>
        <begin position="223"/>
        <end position="405"/>
    </location>
</feature>
<dbReference type="Gene3D" id="1.20.1250.20">
    <property type="entry name" value="MFS general substrate transporter like domains"/>
    <property type="match status" value="1"/>
</dbReference>
<dbReference type="RefSeq" id="WP_269331992.1">
    <property type="nucleotide sequence ID" value="NZ_JAMZFT010000001.1"/>
</dbReference>
<feature type="transmembrane region" description="Helical" evidence="4">
    <location>
        <begin position="378"/>
        <end position="398"/>
    </location>
</feature>
<feature type="transmembrane region" description="Helical" evidence="4">
    <location>
        <begin position="313"/>
        <end position="332"/>
    </location>
</feature>
<keyword evidence="1 4" id="KW-0812">Transmembrane</keyword>
<feature type="transmembrane region" description="Helical" evidence="4">
    <location>
        <begin position="289"/>
        <end position="307"/>
    </location>
</feature>
<comment type="caution">
    <text evidence="6">The sequence shown here is derived from an EMBL/GenBank/DDBJ whole genome shotgun (WGS) entry which is preliminary data.</text>
</comment>
<dbReference type="Pfam" id="PF07690">
    <property type="entry name" value="MFS_1"/>
    <property type="match status" value="1"/>
</dbReference>
<feature type="transmembrane region" description="Helical" evidence="4">
    <location>
        <begin position="27"/>
        <end position="48"/>
    </location>
</feature>
<evidence type="ECO:0000256" key="1">
    <source>
        <dbReference type="ARBA" id="ARBA00022692"/>
    </source>
</evidence>
<feature type="transmembrane region" description="Helical" evidence="4">
    <location>
        <begin position="111"/>
        <end position="130"/>
    </location>
</feature>
<protein>
    <submittedName>
        <fullName evidence="6">MFS transporter</fullName>
    </submittedName>
</protein>
<proteinExistence type="predicted"/>
<keyword evidence="7" id="KW-1185">Reference proteome</keyword>
<dbReference type="SUPFAM" id="SSF103473">
    <property type="entry name" value="MFS general substrate transporter"/>
    <property type="match status" value="1"/>
</dbReference>
<dbReference type="EMBL" id="JAMZFT010000001">
    <property type="protein sequence ID" value="MCP1336075.1"/>
    <property type="molecule type" value="Genomic_DNA"/>
</dbReference>
<keyword evidence="2 4" id="KW-1133">Transmembrane helix</keyword>
<dbReference type="InterPro" id="IPR036259">
    <property type="entry name" value="MFS_trans_sf"/>
</dbReference>
<dbReference type="AlphaFoldDB" id="A0A9J6PE95"/>
<evidence type="ECO:0000256" key="3">
    <source>
        <dbReference type="ARBA" id="ARBA00023136"/>
    </source>
</evidence>
<feature type="transmembrane region" description="Helical" evidence="4">
    <location>
        <begin position="85"/>
        <end position="105"/>
    </location>
</feature>
<organism evidence="6 7">
    <name type="scientific">Futiania mangrovi</name>
    <dbReference type="NCBI Taxonomy" id="2959716"/>
    <lineage>
        <taxon>Bacteria</taxon>
        <taxon>Pseudomonadati</taxon>
        <taxon>Pseudomonadota</taxon>
        <taxon>Alphaproteobacteria</taxon>
        <taxon>Futianiales</taxon>
        <taxon>Futianiaceae</taxon>
        <taxon>Futiania</taxon>
    </lineage>
</organism>
<feature type="transmembrane region" description="Helical" evidence="4">
    <location>
        <begin position="142"/>
        <end position="160"/>
    </location>
</feature>
<feature type="transmembrane region" description="Helical" evidence="4">
    <location>
        <begin position="180"/>
        <end position="203"/>
    </location>
</feature>
<dbReference type="GO" id="GO:0022857">
    <property type="term" value="F:transmembrane transporter activity"/>
    <property type="evidence" value="ECO:0007669"/>
    <property type="project" value="InterPro"/>
</dbReference>
<dbReference type="PANTHER" id="PTHR23534:SF1">
    <property type="entry name" value="MAJOR FACILITATOR SUPERFAMILY PROTEIN"/>
    <property type="match status" value="1"/>
</dbReference>
<evidence type="ECO:0000256" key="4">
    <source>
        <dbReference type="SAM" id="Phobius"/>
    </source>
</evidence>
<feature type="transmembrane region" description="Helical" evidence="4">
    <location>
        <begin position="224"/>
        <end position="242"/>
    </location>
</feature>
<feature type="transmembrane region" description="Helical" evidence="4">
    <location>
        <begin position="60"/>
        <end position="78"/>
    </location>
</feature>
<name>A0A9J6PE95_9PROT</name>
<gene>
    <name evidence="6" type="ORF">NJQ99_06640</name>
</gene>
<evidence type="ECO:0000259" key="5">
    <source>
        <dbReference type="PROSITE" id="PS50850"/>
    </source>
</evidence>
<evidence type="ECO:0000256" key="2">
    <source>
        <dbReference type="ARBA" id="ARBA00022989"/>
    </source>
</evidence>
<dbReference type="PANTHER" id="PTHR23534">
    <property type="entry name" value="MFS PERMEASE"/>
    <property type="match status" value="1"/>
</dbReference>
<keyword evidence="3 4" id="KW-0472">Membrane</keyword>
<reference evidence="6" key="1">
    <citation type="submission" date="2022-06" db="EMBL/GenBank/DDBJ databases">
        <title>Isolation and Genomics of Futiania mangrovii gen. nov., sp. nov., a Rare and Metabolically-versatile member in the Class Alphaproteobacteria.</title>
        <authorList>
            <person name="Liu L."/>
            <person name="Huang W.-C."/>
            <person name="Pan J."/>
            <person name="Li J."/>
            <person name="Huang Y."/>
            <person name="Du H."/>
            <person name="Liu Y."/>
            <person name="Li M."/>
        </authorList>
    </citation>
    <scope>NUCLEOTIDE SEQUENCE</scope>
    <source>
        <strain evidence="6">FT118</strain>
    </source>
</reference>
<dbReference type="InterPro" id="IPR020846">
    <property type="entry name" value="MFS_dom"/>
</dbReference>
<dbReference type="InterPro" id="IPR011701">
    <property type="entry name" value="MFS"/>
</dbReference>